<reference evidence="2 3" key="1">
    <citation type="submission" date="2017-04" db="EMBL/GenBank/DDBJ databases">
        <title>Draft genome sequence of Marssonina coronaria NL1: causal agent of apple blotch.</title>
        <authorList>
            <person name="Cheng Q."/>
        </authorList>
    </citation>
    <scope>NUCLEOTIDE SEQUENCE [LARGE SCALE GENOMIC DNA]</scope>
    <source>
        <strain evidence="2 3">NL1</strain>
    </source>
</reference>
<dbReference type="AlphaFoldDB" id="A0A218Z7Y2"/>
<protein>
    <recommendedName>
        <fullName evidence="4">FAR-17a/AIG1-like protein</fullName>
    </recommendedName>
</protein>
<keyword evidence="3" id="KW-1185">Reference proteome</keyword>
<feature type="transmembrane region" description="Helical" evidence="1">
    <location>
        <begin position="118"/>
        <end position="141"/>
    </location>
</feature>
<feature type="transmembrane region" description="Helical" evidence="1">
    <location>
        <begin position="74"/>
        <end position="98"/>
    </location>
</feature>
<dbReference type="EMBL" id="MZNU01000132">
    <property type="protein sequence ID" value="OWP04181.1"/>
    <property type="molecule type" value="Genomic_DNA"/>
</dbReference>
<comment type="caution">
    <text evidence="2">The sequence shown here is derived from an EMBL/GenBank/DDBJ whole genome shotgun (WGS) entry which is preliminary data.</text>
</comment>
<dbReference type="Proteomes" id="UP000242519">
    <property type="component" value="Unassembled WGS sequence"/>
</dbReference>
<feature type="transmembrane region" description="Helical" evidence="1">
    <location>
        <begin position="32"/>
        <end position="53"/>
    </location>
</feature>
<accession>A0A218Z7Y2</accession>
<evidence type="ECO:0000313" key="3">
    <source>
        <dbReference type="Proteomes" id="UP000242519"/>
    </source>
</evidence>
<gene>
    <name evidence="2" type="ORF">B2J93_390</name>
</gene>
<dbReference type="InParanoid" id="A0A218Z7Y2"/>
<feature type="transmembrane region" description="Helical" evidence="1">
    <location>
        <begin position="234"/>
        <end position="258"/>
    </location>
</feature>
<evidence type="ECO:0000256" key="1">
    <source>
        <dbReference type="SAM" id="Phobius"/>
    </source>
</evidence>
<proteinExistence type="predicted"/>
<dbReference type="PANTHER" id="PTHR12242">
    <property type="entry name" value="OS02G0130600 PROTEIN-RELATED"/>
    <property type="match status" value="1"/>
</dbReference>
<keyword evidence="1" id="KW-0812">Transmembrane</keyword>
<keyword evidence="1" id="KW-0472">Membrane</keyword>
<feature type="transmembrane region" description="Helical" evidence="1">
    <location>
        <begin position="180"/>
        <end position="198"/>
    </location>
</feature>
<evidence type="ECO:0008006" key="4">
    <source>
        <dbReference type="Google" id="ProtNLM"/>
    </source>
</evidence>
<keyword evidence="1" id="KW-1133">Transmembrane helix</keyword>
<name>A0A218Z7Y2_9HELO</name>
<organism evidence="2 3">
    <name type="scientific">Diplocarpon coronariae</name>
    <dbReference type="NCBI Taxonomy" id="2795749"/>
    <lineage>
        <taxon>Eukaryota</taxon>
        <taxon>Fungi</taxon>
        <taxon>Dikarya</taxon>
        <taxon>Ascomycota</taxon>
        <taxon>Pezizomycotina</taxon>
        <taxon>Leotiomycetes</taxon>
        <taxon>Helotiales</taxon>
        <taxon>Drepanopezizaceae</taxon>
        <taxon>Diplocarpon</taxon>
    </lineage>
</organism>
<sequence>MAQTRISQTFSFGTDPWDTSHRFQTSWLLPPWGLFGIRAAISLYTFTVTFFIIGWEISKRDGLSIHDVNKSFSFFTVLCYWGISFYFLIAAIHTLTYAQHGGNPLLNRFPRPLQALHHLFFTTITTFPFLVTAVFWAILYAPNSSTFSLWSNISQHALNSSFGLFEILFTRINPPPWTHLPFLILILSCYLALAYITYATKGYYVYNFLNPSPPHHVRTASGTRNIGGVGKSAVVGYVFGIAAAICIIFGASKGLMWVRKWVTEKKMGREGRFYAGRKAESGDIELETQQVWEKPVDK</sequence>
<dbReference type="STRING" id="503106.A0A218Z7Y2"/>
<dbReference type="OrthoDB" id="419711at2759"/>
<dbReference type="PANTHER" id="PTHR12242:SF1">
    <property type="entry name" value="MYND-TYPE DOMAIN-CONTAINING PROTEIN"/>
    <property type="match status" value="1"/>
</dbReference>
<dbReference type="GO" id="GO:0016020">
    <property type="term" value="C:membrane"/>
    <property type="evidence" value="ECO:0007669"/>
    <property type="project" value="TreeGrafter"/>
</dbReference>
<evidence type="ECO:0000313" key="2">
    <source>
        <dbReference type="EMBL" id="OWP04181.1"/>
    </source>
</evidence>